<sequence length="1187" mass="130855">MDLTVRPPVSDKELVDLLLNLEFLPGDDIGRARALYEEAAQRQALTWTAPPPEPVATSAAIEENERGAPSGQIAVSVQVIPDCPSFDGLFPPPSFDELLARGWIRQTWGRFSVPDELRIACRRQPQAAGTAFKLLVEALYRDVFKQREGFSPEGDLQVIANGIVTEQFRPSEVTCVSRPWIAARLWDAPVVASNCSGIDDAQQRLSRWIDSWTLLNCPSFSISSYLEPASFEEFVKSGLAVLAADSTTPGWAEFREAARAPITLLYPHRAAHVENVVSPVPATTVERVDWMSRGLAEQTFHEYLETKGSSLLDALLNEIQEATFDPKHLASRLMEFVVKRPVLLQQLVLRVRQAPVLLADMLMVPATCPLACSLIARWEYNTGGWNRDFQAQANDTTAMLAFEDAIALLGEHLDAERVPATELAALYRYIYELASNPRKRFRHFATLPLLRQELASAATSIQDAVFAALVASASSGTDKMTGFCAALDFISDGGGVDRIDPSEIVSLYLDNLLLHTERGGLTQLGLPAAQSFVFLALRCEERLRSRFLGAIDVRAWLQAEPTAPDEQPSVRNLLARRIRAHIRLLSRATAGWPTEVPNELVDALSSAVHAGATDQPQRGRVDAFVPGPGFGCNWGEEEPIALDLAKALRRLQGNSLQRLVTELCQIDEPIALAGIIANTPVAVHEQIKRRLQSLNPENAPEVWNWSALQARVDALLNAELPEVAEVFIAAERETRTWGPVRGREIATIRATLRMLMLRQDWPAITSYSLPENLGEALRREGEDLLLFYRGIAELKKTDGNPAAAEAMFLELTQRNRGVTSYRINLFACRVSRLLSGNSFGILSGDALTQAKRYLAEAQQETRPLIQHSPADLKALDVNRAMLLMAVGQPLESLQVLMDLTDANNDASIEGFRALAMARLDRKREALVVLTQAESAFGRSDLLSAIRANIDTHRPYATAPNMWMDADPVPGIRHAFEAFLRLGAAEQAQVLHSRGDLELYLLETVRAACASIVALAPMMRRLDIDCEDDISGVLLQVLRSRLTLTQWAVADQSRGGFSKKGGVGERDIVISKDTATLAVLEALIADAVSTGNLTSHFKKLLGYDTCRFFFHITYARRSNCADILAHLRTACASPPTGFSHIRTEPLDDYDSMPVGFKAYYEIDSRNVVVVFLALEIGQPVQRAAAAMT</sequence>
<proteinExistence type="predicted"/>
<gene>
    <name evidence="1" type="ORF">RF819_10465</name>
</gene>
<reference evidence="1 2" key="1">
    <citation type="submission" date="2017-01" db="EMBL/GenBank/DDBJ databases">
        <title>Genome sequencing of Rhodoferax fermentans JCM 7819.</title>
        <authorList>
            <person name="Kim Y.J."/>
            <person name="Farh M.E.-A."/>
            <person name="Yang D.-C."/>
        </authorList>
    </citation>
    <scope>NUCLEOTIDE SEQUENCE [LARGE SCALE GENOMIC DNA]</scope>
    <source>
        <strain evidence="1 2">JCM 7819</strain>
    </source>
</reference>
<dbReference type="Proteomes" id="UP000190750">
    <property type="component" value="Unassembled WGS sequence"/>
</dbReference>
<name>A0A1T1ASL0_RHOFE</name>
<evidence type="ECO:0000313" key="1">
    <source>
        <dbReference type="EMBL" id="OOV07094.1"/>
    </source>
</evidence>
<accession>A0A1T1ASL0</accession>
<comment type="caution">
    <text evidence="1">The sequence shown here is derived from an EMBL/GenBank/DDBJ whole genome shotgun (WGS) entry which is preliminary data.</text>
</comment>
<organism evidence="1 2">
    <name type="scientific">Rhodoferax fermentans</name>
    <dbReference type="NCBI Taxonomy" id="28066"/>
    <lineage>
        <taxon>Bacteria</taxon>
        <taxon>Pseudomonadati</taxon>
        <taxon>Pseudomonadota</taxon>
        <taxon>Betaproteobacteria</taxon>
        <taxon>Burkholderiales</taxon>
        <taxon>Comamonadaceae</taxon>
        <taxon>Rhodoferax</taxon>
    </lineage>
</organism>
<dbReference type="AlphaFoldDB" id="A0A1T1ASL0"/>
<dbReference type="EMBL" id="MTJN01000002">
    <property type="protein sequence ID" value="OOV07094.1"/>
    <property type="molecule type" value="Genomic_DNA"/>
</dbReference>
<protein>
    <submittedName>
        <fullName evidence="1">Uncharacterized protein</fullName>
    </submittedName>
</protein>
<keyword evidence="2" id="KW-1185">Reference proteome</keyword>
<evidence type="ECO:0000313" key="2">
    <source>
        <dbReference type="Proteomes" id="UP000190750"/>
    </source>
</evidence>